<evidence type="ECO:0000313" key="1">
    <source>
        <dbReference type="EMBL" id="KKM05203.1"/>
    </source>
</evidence>
<accession>A0A0F9K1X9</accession>
<protein>
    <submittedName>
        <fullName evidence="1">Uncharacterized protein</fullName>
    </submittedName>
</protein>
<reference evidence="1" key="1">
    <citation type="journal article" date="2015" name="Nature">
        <title>Complex archaea that bridge the gap between prokaryotes and eukaryotes.</title>
        <authorList>
            <person name="Spang A."/>
            <person name="Saw J.H."/>
            <person name="Jorgensen S.L."/>
            <person name="Zaremba-Niedzwiedzka K."/>
            <person name="Martijn J."/>
            <person name="Lind A.E."/>
            <person name="van Eijk R."/>
            <person name="Schleper C."/>
            <person name="Guy L."/>
            <person name="Ettema T.J."/>
        </authorList>
    </citation>
    <scope>NUCLEOTIDE SEQUENCE</scope>
</reference>
<gene>
    <name evidence="1" type="ORF">LCGC14_1756510</name>
</gene>
<sequence>MNTIYILGILTLAEIIFTREDFNGITIILWVLYGIYKLFTIP</sequence>
<comment type="caution">
    <text evidence="1">The sequence shown here is derived from an EMBL/GenBank/DDBJ whole genome shotgun (WGS) entry which is preliminary data.</text>
</comment>
<organism evidence="1">
    <name type="scientific">marine sediment metagenome</name>
    <dbReference type="NCBI Taxonomy" id="412755"/>
    <lineage>
        <taxon>unclassified sequences</taxon>
        <taxon>metagenomes</taxon>
        <taxon>ecological metagenomes</taxon>
    </lineage>
</organism>
<dbReference type="EMBL" id="LAZR01016274">
    <property type="protein sequence ID" value="KKM05203.1"/>
    <property type="molecule type" value="Genomic_DNA"/>
</dbReference>
<proteinExistence type="predicted"/>
<name>A0A0F9K1X9_9ZZZZ</name>
<dbReference type="AlphaFoldDB" id="A0A0F9K1X9"/>